<sequence length="183" mass="20577">MDWQEETDKALTCCQVQGRRDSLPAVHQAVRRRFSGPLLLPPLWRRHSCQEHPWETRRSSVTHTLPLERLEELYIQALASHDEYRLALFPRSKLAFKTKVEHGVYRAEQRGSRACQAATTSVAAAPDPHTHQTALPLGHRALPVPQPDPGEAATRAEEAPHVLALPDETVTPFLSEVYKLTTA</sequence>
<accession>A0ACB9XPJ5</accession>
<dbReference type="EMBL" id="CM043788">
    <property type="protein sequence ID" value="KAI4828605.1"/>
    <property type="molecule type" value="Genomic_DNA"/>
</dbReference>
<evidence type="ECO:0000313" key="2">
    <source>
        <dbReference type="Proteomes" id="UP001057452"/>
    </source>
</evidence>
<organism evidence="1 2">
    <name type="scientific">Chaenocephalus aceratus</name>
    <name type="common">Blackfin icefish</name>
    <name type="synonym">Chaenichthys aceratus</name>
    <dbReference type="NCBI Taxonomy" id="36190"/>
    <lineage>
        <taxon>Eukaryota</taxon>
        <taxon>Metazoa</taxon>
        <taxon>Chordata</taxon>
        <taxon>Craniata</taxon>
        <taxon>Vertebrata</taxon>
        <taxon>Euteleostomi</taxon>
        <taxon>Actinopterygii</taxon>
        <taxon>Neopterygii</taxon>
        <taxon>Teleostei</taxon>
        <taxon>Neoteleostei</taxon>
        <taxon>Acanthomorphata</taxon>
        <taxon>Eupercaria</taxon>
        <taxon>Perciformes</taxon>
        <taxon>Notothenioidei</taxon>
        <taxon>Channichthyidae</taxon>
        <taxon>Chaenocephalus</taxon>
    </lineage>
</organism>
<keyword evidence="2" id="KW-1185">Reference proteome</keyword>
<protein>
    <submittedName>
        <fullName evidence="1">Uncharacterized protein</fullName>
    </submittedName>
</protein>
<proteinExistence type="predicted"/>
<name>A0ACB9XPJ5_CHAAC</name>
<comment type="caution">
    <text evidence="1">The sequence shown here is derived from an EMBL/GenBank/DDBJ whole genome shotgun (WGS) entry which is preliminary data.</text>
</comment>
<reference evidence="1" key="1">
    <citation type="submission" date="2022-05" db="EMBL/GenBank/DDBJ databases">
        <title>Chromosome-level genome of Chaenocephalus aceratus.</title>
        <authorList>
            <person name="Park H."/>
        </authorList>
    </citation>
    <scope>NUCLEOTIDE SEQUENCE</scope>
    <source>
        <strain evidence="1">KU_202001</strain>
    </source>
</reference>
<evidence type="ECO:0000313" key="1">
    <source>
        <dbReference type="EMBL" id="KAI4828605.1"/>
    </source>
</evidence>
<dbReference type="Proteomes" id="UP001057452">
    <property type="component" value="Chromosome 4"/>
</dbReference>
<gene>
    <name evidence="1" type="ORF">KUCAC02_022685</name>
</gene>